<dbReference type="EMBL" id="LRBP01000016">
    <property type="protein sequence ID" value="OII73442.1"/>
    <property type="molecule type" value="Genomic_DNA"/>
</dbReference>
<accession>A0A1J4MGQ8</accession>
<feature type="signal peptide" evidence="1">
    <location>
        <begin position="1"/>
        <end position="23"/>
    </location>
</feature>
<dbReference type="RefSeq" id="XP_028874785.1">
    <property type="nucleotide sequence ID" value="XM_029019665.1"/>
</dbReference>
<keyword evidence="3" id="KW-1185">Reference proteome</keyword>
<gene>
    <name evidence="2" type="ORF">cubi_02654</name>
</gene>
<name>A0A1J4MGQ8_9CRYT</name>
<keyword evidence="1" id="KW-0732">Signal</keyword>
<evidence type="ECO:0000313" key="3">
    <source>
        <dbReference type="Proteomes" id="UP000186176"/>
    </source>
</evidence>
<dbReference type="OrthoDB" id="343344at2759"/>
<dbReference type="GeneID" id="39979444"/>
<sequence>MMSFVKLFSGLFLVICLINLNENVLIQHTSLLSIRSSTKSNKHKPTKLQCEEYAQQYLDYLILKDRFFFRVKMTDKYRSVLSSESDSNLAETAQQRFDSSFEKMVSLSKEIESMLEEVRKLFELLMKCLTVYGEFYSPEKIFQRNNSMLKYLNSVDDVMK</sequence>
<organism evidence="2 3">
    <name type="scientific">Cryptosporidium ubiquitum</name>
    <dbReference type="NCBI Taxonomy" id="857276"/>
    <lineage>
        <taxon>Eukaryota</taxon>
        <taxon>Sar</taxon>
        <taxon>Alveolata</taxon>
        <taxon>Apicomplexa</taxon>
        <taxon>Conoidasida</taxon>
        <taxon>Coccidia</taxon>
        <taxon>Eucoccidiorida</taxon>
        <taxon>Eimeriorina</taxon>
        <taxon>Cryptosporidiidae</taxon>
        <taxon>Cryptosporidium</taxon>
    </lineage>
</organism>
<dbReference type="VEuPathDB" id="CryptoDB:cubi_02654"/>
<proteinExistence type="predicted"/>
<dbReference type="AlphaFoldDB" id="A0A1J4MGQ8"/>
<protein>
    <submittedName>
        <fullName evidence="2">Uncharacterized protein</fullName>
    </submittedName>
</protein>
<evidence type="ECO:0000256" key="1">
    <source>
        <dbReference type="SAM" id="SignalP"/>
    </source>
</evidence>
<evidence type="ECO:0000313" key="2">
    <source>
        <dbReference type="EMBL" id="OII73442.1"/>
    </source>
</evidence>
<reference evidence="2 3" key="1">
    <citation type="submission" date="2016-10" db="EMBL/GenBank/DDBJ databases">
        <title>Reductive evolution of mitochondrial metabolism and differential evolution of invasion-related proteins in Cryptosporidium.</title>
        <authorList>
            <person name="Liu S."/>
            <person name="Roellig D.M."/>
            <person name="Guo Y."/>
            <person name="Li N."/>
            <person name="Frace M.A."/>
            <person name="Tang K."/>
            <person name="Zhang L."/>
            <person name="Feng Y."/>
            <person name="Xiao L."/>
        </authorList>
    </citation>
    <scope>NUCLEOTIDE SEQUENCE [LARGE SCALE GENOMIC DNA]</scope>
    <source>
        <strain evidence="2">39726</strain>
    </source>
</reference>
<feature type="chain" id="PRO_5012091371" evidence="1">
    <location>
        <begin position="24"/>
        <end position="160"/>
    </location>
</feature>
<dbReference type="Proteomes" id="UP000186176">
    <property type="component" value="Unassembled WGS sequence"/>
</dbReference>
<comment type="caution">
    <text evidence="2">The sequence shown here is derived from an EMBL/GenBank/DDBJ whole genome shotgun (WGS) entry which is preliminary data.</text>
</comment>